<proteinExistence type="predicted"/>
<gene>
    <name evidence="1" type="ORF">ISF6_3773</name>
</gene>
<dbReference type="Proteomes" id="UP000037660">
    <property type="component" value="Unassembled WGS sequence"/>
</dbReference>
<keyword evidence="2" id="KW-1185">Reference proteome</keyword>
<evidence type="ECO:0000313" key="2">
    <source>
        <dbReference type="Proteomes" id="UP000037660"/>
    </source>
</evidence>
<dbReference type="AlphaFoldDB" id="A0A0K8P550"/>
<protein>
    <submittedName>
        <fullName evidence="1">Uncharacterized protein</fullName>
    </submittedName>
</protein>
<evidence type="ECO:0000313" key="1">
    <source>
        <dbReference type="EMBL" id="GAP37828.1"/>
    </source>
</evidence>
<organism evidence="1 2">
    <name type="scientific">Piscinibacter sakaiensis</name>
    <name type="common">Ideonella sakaiensis</name>
    <dbReference type="NCBI Taxonomy" id="1547922"/>
    <lineage>
        <taxon>Bacteria</taxon>
        <taxon>Pseudomonadati</taxon>
        <taxon>Pseudomonadota</taxon>
        <taxon>Betaproteobacteria</taxon>
        <taxon>Burkholderiales</taxon>
        <taxon>Sphaerotilaceae</taxon>
        <taxon>Piscinibacter</taxon>
    </lineage>
</organism>
<accession>A0A0K8P550</accession>
<dbReference type="RefSeq" id="WP_054021741.1">
    <property type="nucleotide sequence ID" value="NZ_BBYR01000059.1"/>
</dbReference>
<name>A0A0K8P550_PISS1</name>
<sequence length="106" mass="10942">MTAAPSAMPEGHDGIRIVVGRDEPPALVFHADAAPGALVSWAWSQLSTLDTLLDAVDRGHDSPVVAPNVAGAVRAVIGPVMAALAFSEQQAHARRGGRARARGSSR</sequence>
<comment type="caution">
    <text evidence="1">The sequence shown here is derived from an EMBL/GenBank/DDBJ whole genome shotgun (WGS) entry which is preliminary data.</text>
</comment>
<dbReference type="EMBL" id="BBYR01000059">
    <property type="protein sequence ID" value="GAP37828.1"/>
    <property type="molecule type" value="Genomic_DNA"/>
</dbReference>
<reference evidence="1 2" key="2">
    <citation type="journal article" date="2016" name="Science">
        <title>A bacterium that degrades and assimilates poly(ethylene terephthalate).</title>
        <authorList>
            <person name="Yoshida S."/>
            <person name="Hiraga K."/>
            <person name="Takehana T."/>
            <person name="Taniguchi I."/>
            <person name="Yamaji H."/>
            <person name="Maeda Y."/>
            <person name="Toyohara K."/>
            <person name="Miyamoto K."/>
            <person name="Kimura Y."/>
            <person name="Oda K."/>
        </authorList>
    </citation>
    <scope>NUCLEOTIDE SEQUENCE [LARGE SCALE GENOMIC DNA]</scope>
    <source>
        <strain evidence="2">NBRC 110686 / TISTR 2288 / 201-F6</strain>
    </source>
</reference>
<reference evidence="2" key="1">
    <citation type="submission" date="2015-07" db="EMBL/GenBank/DDBJ databases">
        <title>Discovery of a poly(ethylene terephthalate assimilation.</title>
        <authorList>
            <person name="Yoshida S."/>
            <person name="Hiraga K."/>
            <person name="Takehana T."/>
            <person name="Taniguchi I."/>
            <person name="Yamaji H."/>
            <person name="Maeda Y."/>
            <person name="Toyohara K."/>
            <person name="Miyamoto K."/>
            <person name="Kimura Y."/>
            <person name="Oda K."/>
        </authorList>
    </citation>
    <scope>NUCLEOTIDE SEQUENCE [LARGE SCALE GENOMIC DNA]</scope>
    <source>
        <strain evidence="2">NBRC 110686 / TISTR 2288 / 201-F6</strain>
    </source>
</reference>